<evidence type="ECO:0000313" key="4">
    <source>
        <dbReference type="EMBL" id="KRG47382.1"/>
    </source>
</evidence>
<name>A0A0R0AQ65_9GAMM</name>
<evidence type="ECO:0000259" key="3">
    <source>
        <dbReference type="PROSITE" id="PS50064"/>
    </source>
</evidence>
<comment type="caution">
    <text evidence="4">The sequence shown here is derived from an EMBL/GenBank/DDBJ whole genome shotgun (WGS) entry which is preliminary data.</text>
</comment>
<dbReference type="Proteomes" id="UP000051802">
    <property type="component" value="Unassembled WGS sequence"/>
</dbReference>
<dbReference type="InterPro" id="IPR001510">
    <property type="entry name" value="Znf_PARP"/>
</dbReference>
<dbReference type="GO" id="GO:0008270">
    <property type="term" value="F:zinc ion binding"/>
    <property type="evidence" value="ECO:0007669"/>
    <property type="project" value="InterPro"/>
</dbReference>
<gene>
    <name evidence="4" type="ORF">ARC20_03375</name>
</gene>
<dbReference type="STRING" id="676599.ARC20_03375"/>
<keyword evidence="2" id="KW-0862">Zinc</keyword>
<feature type="domain" description="PARP-type" evidence="3">
    <location>
        <begin position="21"/>
        <end position="74"/>
    </location>
</feature>
<protein>
    <recommendedName>
        <fullName evidence="3">PARP-type domain-containing protein</fullName>
    </recommendedName>
</protein>
<dbReference type="OrthoDB" id="6003225at2"/>
<sequence length="74" mass="8660">MEHRTCSSCCRRLPVGQFPPAERRRSTCRLCEADEQRVRARLAPVRIDPQQIRLNNHFNLWFGPVCREPLRSAA</sequence>
<organism evidence="4 5">
    <name type="scientific">Stenotrophomonas panacihumi</name>
    <dbReference type="NCBI Taxonomy" id="676599"/>
    <lineage>
        <taxon>Bacteria</taxon>
        <taxon>Pseudomonadati</taxon>
        <taxon>Pseudomonadota</taxon>
        <taxon>Gammaproteobacteria</taxon>
        <taxon>Lysobacterales</taxon>
        <taxon>Lysobacteraceae</taxon>
        <taxon>Stenotrophomonas</taxon>
    </lineage>
</organism>
<dbReference type="GO" id="GO:0003677">
    <property type="term" value="F:DNA binding"/>
    <property type="evidence" value="ECO:0007669"/>
    <property type="project" value="InterPro"/>
</dbReference>
<accession>A0A0R0AQ65</accession>
<dbReference type="EMBL" id="LLXU01000035">
    <property type="protein sequence ID" value="KRG47382.1"/>
    <property type="molecule type" value="Genomic_DNA"/>
</dbReference>
<evidence type="ECO:0000313" key="5">
    <source>
        <dbReference type="Proteomes" id="UP000051802"/>
    </source>
</evidence>
<dbReference type="PROSITE" id="PS50064">
    <property type="entry name" value="ZF_PARP_2"/>
    <property type="match status" value="1"/>
</dbReference>
<proteinExistence type="predicted"/>
<reference evidence="4 5" key="1">
    <citation type="submission" date="2015-10" db="EMBL/GenBank/DDBJ databases">
        <title>Genome sequencing and analysis of members of genus Stenotrophomonas.</title>
        <authorList>
            <person name="Patil P.P."/>
            <person name="Midha S."/>
            <person name="Patil P.B."/>
        </authorList>
    </citation>
    <scope>NUCLEOTIDE SEQUENCE [LARGE SCALE GENOMIC DNA]</scope>
    <source>
        <strain evidence="4 5">JCM 16536</strain>
    </source>
</reference>
<keyword evidence="5" id="KW-1185">Reference proteome</keyword>
<keyword evidence="1" id="KW-0479">Metal-binding</keyword>
<dbReference type="AlphaFoldDB" id="A0A0R0AQ65"/>
<evidence type="ECO:0000256" key="2">
    <source>
        <dbReference type="ARBA" id="ARBA00022833"/>
    </source>
</evidence>
<evidence type="ECO:0000256" key="1">
    <source>
        <dbReference type="ARBA" id="ARBA00022723"/>
    </source>
</evidence>
<dbReference type="RefSeq" id="WP_057643475.1">
    <property type="nucleotide sequence ID" value="NZ_LLXU01000035.1"/>
</dbReference>